<name>A0ABR7MQL9_9BACT</name>
<proteinExistence type="predicted"/>
<dbReference type="PROSITE" id="PS51257">
    <property type="entry name" value="PROKAR_LIPOPROTEIN"/>
    <property type="match status" value="1"/>
</dbReference>
<organism evidence="2 3">
    <name type="scientific">Hymenobacter citatus</name>
    <dbReference type="NCBI Taxonomy" id="2763506"/>
    <lineage>
        <taxon>Bacteria</taxon>
        <taxon>Pseudomonadati</taxon>
        <taxon>Bacteroidota</taxon>
        <taxon>Cytophagia</taxon>
        <taxon>Cytophagales</taxon>
        <taxon>Hymenobacteraceae</taxon>
        <taxon>Hymenobacter</taxon>
    </lineage>
</organism>
<accession>A0ABR7MQL9</accession>
<evidence type="ECO:0008006" key="4">
    <source>
        <dbReference type="Google" id="ProtNLM"/>
    </source>
</evidence>
<keyword evidence="1" id="KW-0732">Signal</keyword>
<feature type="chain" id="PRO_5047484653" description="DUF3828 domain-containing protein" evidence="1">
    <location>
        <begin position="21"/>
        <end position="204"/>
    </location>
</feature>
<dbReference type="Proteomes" id="UP000622017">
    <property type="component" value="Unassembled WGS sequence"/>
</dbReference>
<evidence type="ECO:0000256" key="1">
    <source>
        <dbReference type="SAM" id="SignalP"/>
    </source>
</evidence>
<evidence type="ECO:0000313" key="2">
    <source>
        <dbReference type="EMBL" id="MBC6612852.1"/>
    </source>
</evidence>
<evidence type="ECO:0000313" key="3">
    <source>
        <dbReference type="Proteomes" id="UP000622017"/>
    </source>
</evidence>
<protein>
    <recommendedName>
        <fullName evidence="4">DUF3828 domain-containing protein</fullName>
    </recommendedName>
</protein>
<dbReference type="EMBL" id="JACSCY010000018">
    <property type="protein sequence ID" value="MBC6612852.1"/>
    <property type="molecule type" value="Genomic_DNA"/>
</dbReference>
<keyword evidence="3" id="KW-1185">Reference proteome</keyword>
<gene>
    <name evidence="2" type="ORF">H8B15_18150</name>
</gene>
<comment type="caution">
    <text evidence="2">The sequence shown here is derived from an EMBL/GenBank/DDBJ whole genome shotgun (WGS) entry which is preliminary data.</text>
</comment>
<reference evidence="2 3" key="1">
    <citation type="submission" date="2020-08" db="EMBL/GenBank/DDBJ databases">
        <title>Hymenobacter sp.</title>
        <authorList>
            <person name="Kim M.K."/>
        </authorList>
    </citation>
    <scope>NUCLEOTIDE SEQUENCE [LARGE SCALE GENOMIC DNA]</scope>
    <source>
        <strain evidence="2 3">BT507</strain>
    </source>
</reference>
<feature type="signal peptide" evidence="1">
    <location>
        <begin position="1"/>
        <end position="20"/>
    </location>
</feature>
<sequence length="204" mass="22726">MRRCYCSLFLLLGCACTHSASEETTASGAEPPATTRVAVDTAAAPVATVRQFLRWYALRVDDLNQLPLVPAAYSEDSTDVYTVDYKAVDTYLATLRSSGYVSAAYTAARRAEYQQWADTLRLHPQYDGPPAGFDYDPVIFSQDSEELTELLRVTPLLQYQTADSARVVLPQPSYAQTPRTGLAFGLSRHGRRWLIDMIWPVFAD</sequence>
<dbReference type="RefSeq" id="WP_187321065.1">
    <property type="nucleotide sequence ID" value="NZ_JACSCY010000018.1"/>
</dbReference>